<keyword evidence="3" id="KW-0238">DNA-binding</keyword>
<comment type="similarity">
    <text evidence="1">Belongs to the LysR transcriptional regulatory family.</text>
</comment>
<dbReference type="Pfam" id="PF03466">
    <property type="entry name" value="LysR_substrate"/>
    <property type="match status" value="1"/>
</dbReference>
<evidence type="ECO:0000256" key="3">
    <source>
        <dbReference type="ARBA" id="ARBA00023125"/>
    </source>
</evidence>
<evidence type="ECO:0000256" key="4">
    <source>
        <dbReference type="ARBA" id="ARBA00023163"/>
    </source>
</evidence>
<evidence type="ECO:0000313" key="6">
    <source>
        <dbReference type="EMBL" id="MCC2164428.1"/>
    </source>
</evidence>
<dbReference type="Gene3D" id="3.40.190.290">
    <property type="match status" value="1"/>
</dbReference>
<dbReference type="RefSeq" id="WP_308451070.1">
    <property type="nucleotide sequence ID" value="NZ_JAJEPU010000013.1"/>
</dbReference>
<dbReference type="Gene3D" id="1.10.10.10">
    <property type="entry name" value="Winged helix-like DNA-binding domain superfamily/Winged helix DNA-binding domain"/>
    <property type="match status" value="1"/>
</dbReference>
<dbReference type="PANTHER" id="PTHR30419:SF8">
    <property type="entry name" value="NITROGEN ASSIMILATION TRANSCRIPTIONAL ACTIVATOR-RELATED"/>
    <property type="match status" value="1"/>
</dbReference>
<evidence type="ECO:0000256" key="2">
    <source>
        <dbReference type="ARBA" id="ARBA00023015"/>
    </source>
</evidence>
<dbReference type="GO" id="GO:0003677">
    <property type="term" value="F:DNA binding"/>
    <property type="evidence" value="ECO:0007669"/>
    <property type="project" value="UniProtKB-KW"/>
</dbReference>
<keyword evidence="7" id="KW-1185">Reference proteome</keyword>
<accession>A0AAE3AMD2</accession>
<dbReference type="InterPro" id="IPR005119">
    <property type="entry name" value="LysR_subst-bd"/>
</dbReference>
<dbReference type="PROSITE" id="PS50931">
    <property type="entry name" value="HTH_LYSR"/>
    <property type="match status" value="1"/>
</dbReference>
<name>A0AAE3AMD2_9FIRM</name>
<dbReference type="EMBL" id="JAJEPU010000013">
    <property type="protein sequence ID" value="MCC2164428.1"/>
    <property type="molecule type" value="Genomic_DNA"/>
</dbReference>
<dbReference type="Pfam" id="PF00126">
    <property type="entry name" value="HTH_1"/>
    <property type="match status" value="1"/>
</dbReference>
<protein>
    <submittedName>
        <fullName evidence="6">LysR family transcriptional regulator</fullName>
    </submittedName>
</protein>
<dbReference type="PRINTS" id="PR00039">
    <property type="entry name" value="HTHLYSR"/>
</dbReference>
<dbReference type="GO" id="GO:0003700">
    <property type="term" value="F:DNA-binding transcription factor activity"/>
    <property type="evidence" value="ECO:0007669"/>
    <property type="project" value="InterPro"/>
</dbReference>
<sequence>MDLHQLEYILAIEQEKSISRAAERLFLTQPALNQQLLRLEKELGTPLFERRNRTMLPTYAGRIYLNTAKEMLSMKKETYKMIHDIAEEGRGEISIAYTPEAGSRMFAKIYPVFHQKYPDITFKIHEARIKEMERLILQKVVDFACNSYYERSIHPDLEYINMDSEYMVLGVPSSHPLAHLAGEKSWEILPVIDLSLFRDNSFILLGKETRMRDMIDLCFSNVGFSPKILFESISTATVVSMVKSQIAPAFFPQSYVRPSEEIVYFTVPPRLRWMRSISFLKGSYLTKPEKYFIALATDYVRGQVDKSLGL</sequence>
<dbReference type="FunFam" id="1.10.10.10:FF:000001">
    <property type="entry name" value="LysR family transcriptional regulator"/>
    <property type="match status" value="1"/>
</dbReference>
<dbReference type="SUPFAM" id="SSF53850">
    <property type="entry name" value="Periplasmic binding protein-like II"/>
    <property type="match status" value="1"/>
</dbReference>
<dbReference type="InterPro" id="IPR000847">
    <property type="entry name" value="LysR_HTH_N"/>
</dbReference>
<comment type="caution">
    <text evidence="6">The sequence shown here is derived from an EMBL/GenBank/DDBJ whole genome shotgun (WGS) entry which is preliminary data.</text>
</comment>
<evidence type="ECO:0000259" key="5">
    <source>
        <dbReference type="PROSITE" id="PS50931"/>
    </source>
</evidence>
<evidence type="ECO:0000313" key="7">
    <source>
        <dbReference type="Proteomes" id="UP001198962"/>
    </source>
</evidence>
<evidence type="ECO:0000256" key="1">
    <source>
        <dbReference type="ARBA" id="ARBA00009437"/>
    </source>
</evidence>
<dbReference type="CDD" id="cd05466">
    <property type="entry name" value="PBP2_LTTR_substrate"/>
    <property type="match status" value="1"/>
</dbReference>
<keyword evidence="4" id="KW-0804">Transcription</keyword>
<feature type="domain" description="HTH lysR-type" evidence="5">
    <location>
        <begin position="1"/>
        <end position="58"/>
    </location>
</feature>
<dbReference type="AlphaFoldDB" id="A0AAE3AMD2"/>
<reference evidence="6" key="1">
    <citation type="submission" date="2021-10" db="EMBL/GenBank/DDBJ databases">
        <title>Anaerobic single-cell dispensing facilitates the cultivation of human gut bacteria.</title>
        <authorList>
            <person name="Afrizal A."/>
        </authorList>
    </citation>
    <scope>NUCLEOTIDE SEQUENCE</scope>
    <source>
        <strain evidence="6">CLA-AA-H274</strain>
    </source>
</reference>
<dbReference type="InterPro" id="IPR036388">
    <property type="entry name" value="WH-like_DNA-bd_sf"/>
</dbReference>
<dbReference type="PANTHER" id="PTHR30419">
    <property type="entry name" value="HTH-TYPE TRANSCRIPTIONAL REGULATOR YBHD"/>
    <property type="match status" value="1"/>
</dbReference>
<dbReference type="InterPro" id="IPR036390">
    <property type="entry name" value="WH_DNA-bd_sf"/>
</dbReference>
<dbReference type="GO" id="GO:0005829">
    <property type="term" value="C:cytosol"/>
    <property type="evidence" value="ECO:0007669"/>
    <property type="project" value="TreeGrafter"/>
</dbReference>
<dbReference type="SUPFAM" id="SSF46785">
    <property type="entry name" value="Winged helix' DNA-binding domain"/>
    <property type="match status" value="1"/>
</dbReference>
<keyword evidence="2" id="KW-0805">Transcription regulation</keyword>
<organism evidence="6 7">
    <name type="scientific">Brotaphodocola catenula</name>
    <dbReference type="NCBI Taxonomy" id="2885361"/>
    <lineage>
        <taxon>Bacteria</taxon>
        <taxon>Bacillati</taxon>
        <taxon>Bacillota</taxon>
        <taxon>Clostridia</taxon>
        <taxon>Lachnospirales</taxon>
        <taxon>Lachnospiraceae</taxon>
        <taxon>Brotaphodocola</taxon>
    </lineage>
</organism>
<proteinExistence type="inferred from homology"/>
<gene>
    <name evidence="6" type="ORF">LKD32_05965</name>
</gene>
<dbReference type="InterPro" id="IPR050950">
    <property type="entry name" value="HTH-type_LysR_regulators"/>
</dbReference>
<dbReference type="Proteomes" id="UP001198962">
    <property type="component" value="Unassembled WGS sequence"/>
</dbReference>